<feature type="domain" description="SpoVT-AbrB" evidence="2">
    <location>
        <begin position="7"/>
        <end position="50"/>
    </location>
</feature>
<keyword evidence="4" id="KW-1185">Reference proteome</keyword>
<evidence type="ECO:0000259" key="2">
    <source>
        <dbReference type="PROSITE" id="PS51740"/>
    </source>
</evidence>
<accession>A0ABS4D3Y6</accession>
<dbReference type="Proteomes" id="UP001193081">
    <property type="component" value="Unassembled WGS sequence"/>
</dbReference>
<dbReference type="InterPro" id="IPR007159">
    <property type="entry name" value="SpoVT-AbrB_dom"/>
</dbReference>
<name>A0ABS4D3Y6_9CHLR</name>
<keyword evidence="1 3" id="KW-0238">DNA-binding</keyword>
<gene>
    <name evidence="3" type="ORF">EYB53_000395</name>
</gene>
<reference evidence="3 4" key="1">
    <citation type="submission" date="2021-03" db="EMBL/GenBank/DDBJ databases">
        <authorList>
            <person name="Grouzdev D.S."/>
        </authorList>
    </citation>
    <scope>NUCLEOTIDE SEQUENCE [LARGE SCALE GENOMIC DNA]</scope>
    <source>
        <strain evidence="3 4">M50-1</strain>
    </source>
</reference>
<evidence type="ECO:0000313" key="4">
    <source>
        <dbReference type="Proteomes" id="UP001193081"/>
    </source>
</evidence>
<dbReference type="InterPro" id="IPR037914">
    <property type="entry name" value="SpoVT-AbrB_sf"/>
</dbReference>
<organism evidence="3 4">
    <name type="scientific">Candidatus Chloroploca mongolica</name>
    <dbReference type="NCBI Taxonomy" id="2528176"/>
    <lineage>
        <taxon>Bacteria</taxon>
        <taxon>Bacillati</taxon>
        <taxon>Chloroflexota</taxon>
        <taxon>Chloroflexia</taxon>
        <taxon>Chloroflexales</taxon>
        <taxon>Chloroflexineae</taxon>
        <taxon>Oscillochloridaceae</taxon>
        <taxon>Candidatus Chloroploca</taxon>
    </lineage>
</organism>
<dbReference type="SMART" id="SM00966">
    <property type="entry name" value="SpoVT_AbrB"/>
    <property type="match status" value="1"/>
</dbReference>
<dbReference type="SUPFAM" id="SSF89447">
    <property type="entry name" value="AbrB/MazE/MraZ-like"/>
    <property type="match status" value="1"/>
</dbReference>
<dbReference type="GO" id="GO:0003677">
    <property type="term" value="F:DNA binding"/>
    <property type="evidence" value="ECO:0007669"/>
    <property type="project" value="UniProtKB-KW"/>
</dbReference>
<sequence>MSTVIKTRLIKIGNSHGVRIPKVVRDQVGLTDAIELEVQGAQLIVRSGSAPRASWAAQFQQMAEQQDDRLLDLDQPPTLWDEREWEWE</sequence>
<evidence type="ECO:0000256" key="1">
    <source>
        <dbReference type="PROSITE-ProRule" id="PRU01076"/>
    </source>
</evidence>
<dbReference type="PROSITE" id="PS51740">
    <property type="entry name" value="SPOVT_ABRB"/>
    <property type="match status" value="1"/>
</dbReference>
<proteinExistence type="predicted"/>
<protein>
    <submittedName>
        <fullName evidence="3">AbrB/MazE/SpoVT family DNA-binding domain-containing protein</fullName>
    </submittedName>
</protein>
<dbReference type="Gene3D" id="2.10.260.10">
    <property type="match status" value="1"/>
</dbReference>
<comment type="caution">
    <text evidence="3">The sequence shown here is derived from an EMBL/GenBank/DDBJ whole genome shotgun (WGS) entry which is preliminary data.</text>
</comment>
<dbReference type="EMBL" id="SIJK02000001">
    <property type="protein sequence ID" value="MBP1464154.1"/>
    <property type="molecule type" value="Genomic_DNA"/>
</dbReference>
<evidence type="ECO:0000313" key="3">
    <source>
        <dbReference type="EMBL" id="MBP1464154.1"/>
    </source>
</evidence>
<dbReference type="RefSeq" id="WP_135475559.1">
    <property type="nucleotide sequence ID" value="NZ_SIJK02000001.1"/>
</dbReference>